<dbReference type="SUPFAM" id="SSF64210">
    <property type="entry name" value="Head-to-tail joining protein W, gpW"/>
    <property type="match status" value="1"/>
</dbReference>
<proteinExistence type="predicted"/>
<dbReference type="RefSeq" id="WP_107890102.1">
    <property type="nucleotide sequence ID" value="NZ_CALFSO010000141.1"/>
</dbReference>
<organism evidence="1 2">
    <name type="scientific">Microvirgula aerodenitrificans</name>
    <dbReference type="NCBI Taxonomy" id="57480"/>
    <lineage>
        <taxon>Bacteria</taxon>
        <taxon>Pseudomonadati</taxon>
        <taxon>Pseudomonadota</taxon>
        <taxon>Betaproteobacteria</taxon>
        <taxon>Neisseriales</taxon>
        <taxon>Aquaspirillaceae</taxon>
        <taxon>Microvirgula</taxon>
    </lineage>
</organism>
<evidence type="ECO:0000313" key="1">
    <source>
        <dbReference type="EMBL" id="AVY95709.1"/>
    </source>
</evidence>
<dbReference type="EMBL" id="CP028519">
    <property type="protein sequence ID" value="AVY95709.1"/>
    <property type="molecule type" value="Genomic_DNA"/>
</dbReference>
<dbReference type="Proteomes" id="UP000244173">
    <property type="component" value="Chromosome"/>
</dbReference>
<gene>
    <name evidence="1" type="ORF">DAI18_17920</name>
</gene>
<accession>A0A2S0PEA0</accession>
<dbReference type="InterPro" id="IPR036626">
    <property type="entry name" value="GpW_sf"/>
</dbReference>
<dbReference type="GO" id="GO:0019058">
    <property type="term" value="P:viral life cycle"/>
    <property type="evidence" value="ECO:0007669"/>
    <property type="project" value="InterPro"/>
</dbReference>
<keyword evidence="2" id="KW-1185">Reference proteome</keyword>
<name>A0A2S0PEA0_9NEIS</name>
<evidence type="ECO:0000313" key="2">
    <source>
        <dbReference type="Proteomes" id="UP000244173"/>
    </source>
</evidence>
<sequence>MAFIAADLTAIDAALLNLANGERVTEVRFSDRTVRYESANMNDLLKLRQSIQAEAGQQPGRSRQIRLFRSGRGI</sequence>
<dbReference type="InterPro" id="IPR004174">
    <property type="entry name" value="GpW"/>
</dbReference>
<dbReference type="AlphaFoldDB" id="A0A2S0PEA0"/>
<dbReference type="Pfam" id="PF02831">
    <property type="entry name" value="gpW"/>
    <property type="match status" value="1"/>
</dbReference>
<reference evidence="1 2" key="1">
    <citation type="submission" date="2018-04" db="EMBL/GenBank/DDBJ databases">
        <title>Denitrifier Microvirgula.</title>
        <authorList>
            <person name="Anderson E."/>
            <person name="Jang J."/>
            <person name="Ishii S."/>
        </authorList>
    </citation>
    <scope>NUCLEOTIDE SEQUENCE [LARGE SCALE GENOMIC DNA]</scope>
    <source>
        <strain evidence="1 2">BE2.4</strain>
    </source>
</reference>
<dbReference type="KEGG" id="maer:DAI18_17920"/>
<protein>
    <submittedName>
        <fullName evidence="1">Uncharacterized protein</fullName>
    </submittedName>
</protein>
<dbReference type="Gene3D" id="3.30.1580.10">
    <property type="entry name" value="Head-to-tail joining protein W"/>
    <property type="match status" value="1"/>
</dbReference>
<dbReference type="OrthoDB" id="681636at28216"/>